<evidence type="ECO:0000313" key="3">
    <source>
        <dbReference type="Proteomes" id="UP000613974"/>
    </source>
</evidence>
<gene>
    <name evidence="2" type="ORF">Snoj_78760</name>
</gene>
<dbReference type="Proteomes" id="UP000613974">
    <property type="component" value="Unassembled WGS sequence"/>
</dbReference>
<proteinExistence type="predicted"/>
<evidence type="ECO:0000256" key="1">
    <source>
        <dbReference type="SAM" id="MobiDB-lite"/>
    </source>
</evidence>
<feature type="region of interest" description="Disordered" evidence="1">
    <location>
        <begin position="1"/>
        <end position="21"/>
    </location>
</feature>
<feature type="region of interest" description="Disordered" evidence="1">
    <location>
        <begin position="81"/>
        <end position="147"/>
    </location>
</feature>
<comment type="caution">
    <text evidence="2">The sequence shown here is derived from an EMBL/GenBank/DDBJ whole genome shotgun (WGS) entry which is preliminary data.</text>
</comment>
<feature type="region of interest" description="Disordered" evidence="1">
    <location>
        <begin position="42"/>
        <end position="65"/>
    </location>
</feature>
<dbReference type="EMBL" id="BNEC01000005">
    <property type="protein sequence ID" value="GHI73958.1"/>
    <property type="molecule type" value="Genomic_DNA"/>
</dbReference>
<name>A0ABQ3T0N6_9ACTN</name>
<feature type="compositionally biased region" description="Polar residues" evidence="1">
    <location>
        <begin position="1"/>
        <end position="10"/>
    </location>
</feature>
<protein>
    <submittedName>
        <fullName evidence="2">Uncharacterized protein</fullName>
    </submittedName>
</protein>
<evidence type="ECO:0000313" key="2">
    <source>
        <dbReference type="EMBL" id="GHI73958.1"/>
    </source>
</evidence>
<organism evidence="2 3">
    <name type="scientific">Streptomyces nojiriensis</name>
    <dbReference type="NCBI Taxonomy" id="66374"/>
    <lineage>
        <taxon>Bacteria</taxon>
        <taxon>Bacillati</taxon>
        <taxon>Actinomycetota</taxon>
        <taxon>Actinomycetes</taxon>
        <taxon>Kitasatosporales</taxon>
        <taxon>Streptomycetaceae</taxon>
        <taxon>Streptomyces</taxon>
    </lineage>
</organism>
<feature type="compositionally biased region" description="Polar residues" evidence="1">
    <location>
        <begin position="42"/>
        <end position="58"/>
    </location>
</feature>
<accession>A0ABQ3T0N6</accession>
<keyword evidence="3" id="KW-1185">Reference proteome</keyword>
<feature type="compositionally biased region" description="Low complexity" evidence="1">
    <location>
        <begin position="95"/>
        <end position="105"/>
    </location>
</feature>
<reference evidence="3" key="1">
    <citation type="submission" date="2023-07" db="EMBL/GenBank/DDBJ databases">
        <title>Whole genome shotgun sequence of Streptomyces nojiriensis NBRC 13794.</title>
        <authorList>
            <person name="Komaki H."/>
            <person name="Tamura T."/>
        </authorList>
    </citation>
    <scope>NUCLEOTIDE SEQUENCE [LARGE SCALE GENOMIC DNA]</scope>
    <source>
        <strain evidence="3">NBRC 13794</strain>
    </source>
</reference>
<sequence>MEDSTTTRTDGSAASAAQAAPIDRAISVDTAFIALGRSIASSATCPSPSRRTATNSPKRCSDMPATLPVNERYRRTLVRGEATGSRLRRCGARLGPGPSAGSTGPPVRPGPRSRQAGFLGFLRVSDQGSTTPSPRTGRCHIGCSAKR</sequence>